<dbReference type="InParanoid" id="A0A3M0CJU6"/>
<feature type="transmembrane region" description="Helical" evidence="1">
    <location>
        <begin position="102"/>
        <end position="120"/>
    </location>
</feature>
<keyword evidence="1" id="KW-1133">Transmembrane helix</keyword>
<feature type="transmembrane region" description="Helical" evidence="1">
    <location>
        <begin position="218"/>
        <end position="243"/>
    </location>
</feature>
<keyword evidence="1" id="KW-0812">Transmembrane</keyword>
<feature type="transmembrane region" description="Helical" evidence="1">
    <location>
        <begin position="132"/>
        <end position="150"/>
    </location>
</feature>
<comment type="caution">
    <text evidence="2">The sequence shown here is derived from an EMBL/GenBank/DDBJ whole genome shotgun (WGS) entry which is preliminary data.</text>
</comment>
<dbReference type="RefSeq" id="WP_121938352.1">
    <property type="nucleotide sequence ID" value="NZ_REFR01000010.1"/>
</dbReference>
<keyword evidence="3" id="KW-1185">Reference proteome</keyword>
<feature type="transmembrane region" description="Helical" evidence="1">
    <location>
        <begin position="12"/>
        <end position="29"/>
    </location>
</feature>
<keyword evidence="1" id="KW-0472">Membrane</keyword>
<feature type="transmembrane region" description="Helical" evidence="1">
    <location>
        <begin position="183"/>
        <end position="206"/>
    </location>
</feature>
<dbReference type="EMBL" id="REFR01000010">
    <property type="protein sequence ID" value="RMB09047.1"/>
    <property type="molecule type" value="Genomic_DNA"/>
</dbReference>
<organism evidence="2 3">
    <name type="scientific">Eilatimonas milleporae</name>
    <dbReference type="NCBI Taxonomy" id="911205"/>
    <lineage>
        <taxon>Bacteria</taxon>
        <taxon>Pseudomonadati</taxon>
        <taxon>Pseudomonadota</taxon>
        <taxon>Alphaproteobacteria</taxon>
        <taxon>Kordiimonadales</taxon>
        <taxon>Kordiimonadaceae</taxon>
        <taxon>Eilatimonas</taxon>
    </lineage>
</organism>
<gene>
    <name evidence="2" type="ORF">BXY39_1695</name>
</gene>
<evidence type="ECO:0000256" key="1">
    <source>
        <dbReference type="SAM" id="Phobius"/>
    </source>
</evidence>
<name>A0A3M0CJU6_9PROT</name>
<evidence type="ECO:0000313" key="2">
    <source>
        <dbReference type="EMBL" id="RMB09047.1"/>
    </source>
</evidence>
<dbReference type="AlphaFoldDB" id="A0A3M0CJU6"/>
<dbReference type="Proteomes" id="UP000271227">
    <property type="component" value="Unassembled WGS sequence"/>
</dbReference>
<evidence type="ECO:0000313" key="3">
    <source>
        <dbReference type="Proteomes" id="UP000271227"/>
    </source>
</evidence>
<proteinExistence type="predicted"/>
<accession>A0A3M0CJU6</accession>
<feature type="transmembrane region" description="Helical" evidence="1">
    <location>
        <begin position="78"/>
        <end position="96"/>
    </location>
</feature>
<sequence length="247" mass="26899">METLLSDSPLITFGIPVVLGLVLTAVLMTRKPPPTNHYENHGDITNIGHGGEIQINSPTINKNYYGTKNSQSDINEGPVILGVGIAGLMGLLWFYFTKFPYITISIEMIATFSGTSVVGIKAWHYKNNPETLNSLVVGIIFALALYIYSLEAIDMASAIMTENAQNYMKANGPWTLWEEEQQFSFYVLLQIAGLLTALLAMALLVLTSLKNFTLSNSLAGYASVTVLIAVSYFALSGGIFNLLKSLS</sequence>
<protein>
    <submittedName>
        <fullName evidence="2">Uncharacterized protein</fullName>
    </submittedName>
</protein>
<reference evidence="2 3" key="1">
    <citation type="submission" date="2018-10" db="EMBL/GenBank/DDBJ databases">
        <title>Genomic Encyclopedia of Archaeal and Bacterial Type Strains, Phase II (KMG-II): from individual species to whole genera.</title>
        <authorList>
            <person name="Goeker M."/>
        </authorList>
    </citation>
    <scope>NUCLEOTIDE SEQUENCE [LARGE SCALE GENOMIC DNA]</scope>
    <source>
        <strain evidence="2 3">DSM 25217</strain>
    </source>
</reference>